<feature type="signal peptide" evidence="1">
    <location>
        <begin position="1"/>
        <end position="41"/>
    </location>
</feature>
<dbReference type="Gene3D" id="3.20.20.80">
    <property type="entry name" value="Glycosidases"/>
    <property type="match status" value="1"/>
</dbReference>
<dbReference type="RefSeq" id="WP_146411321.1">
    <property type="nucleotide sequence ID" value="NZ_SJPZ01000001.1"/>
</dbReference>
<evidence type="ECO:0000313" key="2">
    <source>
        <dbReference type="EMBL" id="TWU65387.1"/>
    </source>
</evidence>
<name>A0A5C6FQI2_9PLAN</name>
<feature type="chain" id="PRO_5022864482" description="Beta-agarase" evidence="1">
    <location>
        <begin position="42"/>
        <end position="724"/>
    </location>
</feature>
<keyword evidence="1" id="KW-0732">Signal</keyword>
<evidence type="ECO:0008006" key="4">
    <source>
        <dbReference type="Google" id="ProtNLM"/>
    </source>
</evidence>
<accession>A0A5C6FQI2</accession>
<reference evidence="2 3" key="1">
    <citation type="submission" date="2019-02" db="EMBL/GenBank/DDBJ databases">
        <title>Deep-cultivation of Planctomycetes and their phenomic and genomic characterization uncovers novel biology.</title>
        <authorList>
            <person name="Wiegand S."/>
            <person name="Jogler M."/>
            <person name="Boedeker C."/>
            <person name="Pinto D."/>
            <person name="Vollmers J."/>
            <person name="Rivas-Marin E."/>
            <person name="Kohn T."/>
            <person name="Peeters S.H."/>
            <person name="Heuer A."/>
            <person name="Rast P."/>
            <person name="Oberbeckmann S."/>
            <person name="Bunk B."/>
            <person name="Jeske O."/>
            <person name="Meyerdierks A."/>
            <person name="Storesund J.E."/>
            <person name="Kallscheuer N."/>
            <person name="Luecker S."/>
            <person name="Lage O.M."/>
            <person name="Pohl T."/>
            <person name="Merkel B.J."/>
            <person name="Hornburger P."/>
            <person name="Mueller R.-W."/>
            <person name="Bruemmer F."/>
            <person name="Labrenz M."/>
            <person name="Spormann A.M."/>
            <person name="Op Den Camp H."/>
            <person name="Overmann J."/>
            <person name="Amann R."/>
            <person name="Jetten M.S.M."/>
            <person name="Mascher T."/>
            <person name="Medema M.H."/>
            <person name="Devos D.P."/>
            <person name="Kaster A.-K."/>
            <person name="Ovreas L."/>
            <person name="Rohde M."/>
            <person name="Galperin M.Y."/>
            <person name="Jogler C."/>
        </authorList>
    </citation>
    <scope>NUCLEOTIDE SEQUENCE [LARGE SCALE GENOMIC DNA]</scope>
    <source>
        <strain evidence="2 3">V7</strain>
    </source>
</reference>
<dbReference type="Proteomes" id="UP000316476">
    <property type="component" value="Unassembled WGS sequence"/>
</dbReference>
<dbReference type="OrthoDB" id="9760450at2"/>
<dbReference type="InterPro" id="IPR017853">
    <property type="entry name" value="GH"/>
</dbReference>
<dbReference type="SUPFAM" id="SSF51445">
    <property type="entry name" value="(Trans)glycosidases"/>
    <property type="match status" value="1"/>
</dbReference>
<dbReference type="AlphaFoldDB" id="A0A5C6FQI2"/>
<evidence type="ECO:0000313" key="3">
    <source>
        <dbReference type="Proteomes" id="UP000316476"/>
    </source>
</evidence>
<comment type="caution">
    <text evidence="2">The sequence shown here is derived from an EMBL/GenBank/DDBJ whole genome shotgun (WGS) entry which is preliminary data.</text>
</comment>
<protein>
    <recommendedName>
        <fullName evidence="4">Beta-agarase</fullName>
    </recommendedName>
</protein>
<evidence type="ECO:0000256" key="1">
    <source>
        <dbReference type="SAM" id="SignalP"/>
    </source>
</evidence>
<dbReference type="EMBL" id="SJPZ01000001">
    <property type="protein sequence ID" value="TWU65387.1"/>
    <property type="molecule type" value="Genomic_DNA"/>
</dbReference>
<gene>
    <name evidence="2" type="ORF">V7x_09340</name>
</gene>
<dbReference type="Gene3D" id="2.60.120.430">
    <property type="entry name" value="Galactose-binding lectin"/>
    <property type="match status" value="1"/>
</dbReference>
<organism evidence="2 3">
    <name type="scientific">Crateriforma conspicua</name>
    <dbReference type="NCBI Taxonomy" id="2527996"/>
    <lineage>
        <taxon>Bacteria</taxon>
        <taxon>Pseudomonadati</taxon>
        <taxon>Planctomycetota</taxon>
        <taxon>Planctomycetia</taxon>
        <taxon>Planctomycetales</taxon>
        <taxon>Planctomycetaceae</taxon>
        <taxon>Crateriforma</taxon>
    </lineage>
</organism>
<proteinExistence type="predicted"/>
<sequence length="724" mass="81973" precursor="true">MPCRPHVRRVFRHQTRPRFSASLFVSLLVAVASSGWPTLSADDPDVEQVVLDLRHADVVKFDAKAFVLDANDVVDRMVAARFEVDAPWPGITIEADQLWGHVDGACDWSGFQQVQLDLVNESGHPASIQLRIDSGPDDNIVSVTHSLDLASGATGTLVFPLKRQVPEHLQGKLFGMRAAPAMIADKAANHVDQIRKLILFMNHPDQPTSVRIGTWRLVGRYHENQWWDPNKNPFPMIDALGQYVHRDWPGKLRSESDLLERRRTEQIELGQHPGPDNWNRFGGFATGPQLKATGRFRVEKFQNRWWLVDPLGKLFWSNGIDCVHGGNATTPIDDREFYFADLPEPESPLAQFYSSASWAPHGYYQDKGRYRTFNFTAANLHRKYGSDWKKTFAAITHQRLRSWGINTIANWSDADIYRRKQTPYVVTVTSGDARIQGSDGYWGKFPDPFDPRFAQQTLKHVQSKQNDIRSEWCIGVFVDNELAWGDETSLAIATVMSPSDQPAKEAFRDDLIAKYESVDKLNAAWQSDYASWQDWMRRTDKPSETHAEADLKAFYSRIAEQYFDVCRDAVKTTSPSTLYLGCRFAWSNDRAVTAAAISCDVIGFNRYAYSVADDSLPQGVDRPAIIGEFHFGALDRGLFHTGLRATENQDARARAYQDYLTGALRHPNYVGAHWFQYGDQAATGRGDGENYQIGFLDVCDSPYPEMVEASRQLSSQMYSLRLDP</sequence>